<proteinExistence type="predicted"/>
<comment type="caution">
    <text evidence="1">The sequence shown here is derived from an EMBL/GenBank/DDBJ whole genome shotgun (WGS) entry which is preliminary data.</text>
</comment>
<name>A0A0G0KEN0_9BACT</name>
<dbReference type="EMBL" id="LBUX01000018">
    <property type="protein sequence ID" value="KKQ73970.1"/>
    <property type="molecule type" value="Genomic_DNA"/>
</dbReference>
<organism evidence="1 2">
    <name type="scientific">Berkelbacteria bacterium GW2011_GWB1_38_5</name>
    <dbReference type="NCBI Taxonomy" id="1618336"/>
    <lineage>
        <taxon>Bacteria</taxon>
        <taxon>Candidatus Berkelbacteria</taxon>
    </lineage>
</organism>
<dbReference type="STRING" id="1618336.US94_C0018G0008"/>
<evidence type="ECO:0000313" key="1">
    <source>
        <dbReference type="EMBL" id="KKQ73970.1"/>
    </source>
</evidence>
<accession>A0A0G0KEN0</accession>
<gene>
    <name evidence="1" type="ORF">US94_C0018G0008</name>
</gene>
<dbReference type="AlphaFoldDB" id="A0A0G0KEN0"/>
<protein>
    <submittedName>
        <fullName evidence="1">Uncharacterized protein</fullName>
    </submittedName>
</protein>
<dbReference type="Proteomes" id="UP000034498">
    <property type="component" value="Unassembled WGS sequence"/>
</dbReference>
<reference evidence="1 2" key="1">
    <citation type="journal article" date="2015" name="Nature">
        <title>rRNA introns, odd ribosomes, and small enigmatic genomes across a large radiation of phyla.</title>
        <authorList>
            <person name="Brown C.T."/>
            <person name="Hug L.A."/>
            <person name="Thomas B.C."/>
            <person name="Sharon I."/>
            <person name="Castelle C.J."/>
            <person name="Singh A."/>
            <person name="Wilkins M.J."/>
            <person name="Williams K.H."/>
            <person name="Banfield J.F."/>
        </authorList>
    </citation>
    <scope>NUCLEOTIDE SEQUENCE [LARGE SCALE GENOMIC DNA]</scope>
</reference>
<sequence length="60" mass="6900">MDKKERFYKVYGNLPLGLRGEVVAVVEGEPISWKVAKLEIDENTKKGEEVLDQLIRLEII</sequence>
<evidence type="ECO:0000313" key="2">
    <source>
        <dbReference type="Proteomes" id="UP000034498"/>
    </source>
</evidence>